<sequence length="77" mass="8451">MVDANREPIYDTSEIYSGVYARVSLSFYTFNSNGNRGIACALQNIQKVRDGEALGGKSKAEDDFNDNFTSDDGGFLN</sequence>
<gene>
    <name evidence="2" type="ORF">SDC9_203204</name>
</gene>
<feature type="region of interest" description="Disordered" evidence="1">
    <location>
        <begin position="55"/>
        <end position="77"/>
    </location>
</feature>
<name>A0A645IX95_9ZZZZ</name>
<protein>
    <recommendedName>
        <fullName evidence="3">DUF2815 domain-containing protein</fullName>
    </recommendedName>
</protein>
<dbReference type="InterPro" id="IPR012340">
    <property type="entry name" value="NA-bd_OB-fold"/>
</dbReference>
<dbReference type="InterPro" id="IPR022595">
    <property type="entry name" value="Enc34_ssDNA-bd"/>
</dbReference>
<reference evidence="2" key="1">
    <citation type="submission" date="2019-08" db="EMBL/GenBank/DDBJ databases">
        <authorList>
            <person name="Kucharzyk K."/>
            <person name="Murdoch R.W."/>
            <person name="Higgins S."/>
            <person name="Loffler F."/>
        </authorList>
    </citation>
    <scope>NUCLEOTIDE SEQUENCE</scope>
</reference>
<dbReference type="SUPFAM" id="SSF50249">
    <property type="entry name" value="Nucleic acid-binding proteins"/>
    <property type="match status" value="1"/>
</dbReference>
<evidence type="ECO:0000256" key="1">
    <source>
        <dbReference type="SAM" id="MobiDB-lite"/>
    </source>
</evidence>
<dbReference type="EMBL" id="VSSQ01124891">
    <property type="protein sequence ID" value="MPN55520.1"/>
    <property type="molecule type" value="Genomic_DNA"/>
</dbReference>
<accession>A0A645IX95</accession>
<dbReference type="AlphaFoldDB" id="A0A645IX95"/>
<dbReference type="Pfam" id="PF10991">
    <property type="entry name" value="Enc34_ssDNA-bd"/>
    <property type="match status" value="1"/>
</dbReference>
<organism evidence="2">
    <name type="scientific">bioreactor metagenome</name>
    <dbReference type="NCBI Taxonomy" id="1076179"/>
    <lineage>
        <taxon>unclassified sequences</taxon>
        <taxon>metagenomes</taxon>
        <taxon>ecological metagenomes</taxon>
    </lineage>
</organism>
<evidence type="ECO:0000313" key="2">
    <source>
        <dbReference type="EMBL" id="MPN55520.1"/>
    </source>
</evidence>
<comment type="caution">
    <text evidence="2">The sequence shown here is derived from an EMBL/GenBank/DDBJ whole genome shotgun (WGS) entry which is preliminary data.</text>
</comment>
<proteinExistence type="predicted"/>
<dbReference type="Gene3D" id="2.40.50.140">
    <property type="entry name" value="Nucleic acid-binding proteins"/>
    <property type="match status" value="1"/>
</dbReference>
<evidence type="ECO:0008006" key="3">
    <source>
        <dbReference type="Google" id="ProtNLM"/>
    </source>
</evidence>